<comment type="caution">
    <text evidence="1">The sequence shown here is derived from an EMBL/GenBank/DDBJ whole genome shotgun (WGS) entry which is preliminary data.</text>
</comment>
<organism evidence="1 2">
    <name type="scientific">Psophocarpus tetragonolobus</name>
    <name type="common">Winged bean</name>
    <name type="synonym">Dolichos tetragonolobus</name>
    <dbReference type="NCBI Taxonomy" id="3891"/>
    <lineage>
        <taxon>Eukaryota</taxon>
        <taxon>Viridiplantae</taxon>
        <taxon>Streptophyta</taxon>
        <taxon>Embryophyta</taxon>
        <taxon>Tracheophyta</taxon>
        <taxon>Spermatophyta</taxon>
        <taxon>Magnoliopsida</taxon>
        <taxon>eudicotyledons</taxon>
        <taxon>Gunneridae</taxon>
        <taxon>Pentapetalae</taxon>
        <taxon>rosids</taxon>
        <taxon>fabids</taxon>
        <taxon>Fabales</taxon>
        <taxon>Fabaceae</taxon>
        <taxon>Papilionoideae</taxon>
        <taxon>50 kb inversion clade</taxon>
        <taxon>NPAAA clade</taxon>
        <taxon>indigoferoid/millettioid clade</taxon>
        <taxon>Phaseoleae</taxon>
        <taxon>Psophocarpus</taxon>
    </lineage>
</organism>
<dbReference type="AlphaFoldDB" id="A0AAN9SDG9"/>
<sequence>MTFVADLKPRENEVSLLSGLLITPAKLRFRHLFSPMMVEDELEKSPPLSLHFAFGLVAFCFNSMETYPWPVFGLFSPLTRAVLAYPSPSATFGVVCCMSTFAVPATSNVCSSNIENWPPLAVMLSGPIFVQHLDS</sequence>
<keyword evidence="2" id="KW-1185">Reference proteome</keyword>
<dbReference type="EMBL" id="JAYMYS010000005">
    <property type="protein sequence ID" value="KAK7393080.1"/>
    <property type="molecule type" value="Genomic_DNA"/>
</dbReference>
<evidence type="ECO:0000313" key="1">
    <source>
        <dbReference type="EMBL" id="KAK7393080.1"/>
    </source>
</evidence>
<evidence type="ECO:0000313" key="2">
    <source>
        <dbReference type="Proteomes" id="UP001386955"/>
    </source>
</evidence>
<accession>A0AAN9SDG9</accession>
<gene>
    <name evidence="1" type="ORF">VNO78_21532</name>
</gene>
<name>A0AAN9SDG9_PSOTE</name>
<proteinExistence type="predicted"/>
<protein>
    <submittedName>
        <fullName evidence="1">Uncharacterized protein</fullName>
    </submittedName>
</protein>
<dbReference type="Proteomes" id="UP001386955">
    <property type="component" value="Unassembled WGS sequence"/>
</dbReference>
<reference evidence="1 2" key="1">
    <citation type="submission" date="2024-01" db="EMBL/GenBank/DDBJ databases">
        <title>The genomes of 5 underutilized Papilionoideae crops provide insights into root nodulation and disease resistanc.</title>
        <authorList>
            <person name="Jiang F."/>
        </authorList>
    </citation>
    <scope>NUCLEOTIDE SEQUENCE [LARGE SCALE GENOMIC DNA]</scope>
    <source>
        <strain evidence="1">DUOXIRENSHENG_FW03</strain>
        <tissue evidence="1">Leaves</tissue>
    </source>
</reference>